<name>A0A225UDK1_9STRA</name>
<protein>
    <submittedName>
        <fullName evidence="2">Reverse transcriptase</fullName>
    </submittedName>
</protein>
<keyword evidence="2" id="KW-0548">Nucleotidyltransferase</keyword>
<keyword evidence="3" id="KW-1185">Reference proteome</keyword>
<organism evidence="2 3">
    <name type="scientific">Phytophthora megakarya</name>
    <dbReference type="NCBI Taxonomy" id="4795"/>
    <lineage>
        <taxon>Eukaryota</taxon>
        <taxon>Sar</taxon>
        <taxon>Stramenopiles</taxon>
        <taxon>Oomycota</taxon>
        <taxon>Peronosporomycetes</taxon>
        <taxon>Peronosporales</taxon>
        <taxon>Peronosporaceae</taxon>
        <taxon>Phytophthora</taxon>
    </lineage>
</organism>
<reference evidence="3" key="1">
    <citation type="submission" date="2017-03" db="EMBL/GenBank/DDBJ databases">
        <title>Phytopthora megakarya and P. palmivora, two closely related causual agents of cacao black pod achieved similar genome size and gene model numbers by different mechanisms.</title>
        <authorList>
            <person name="Ali S."/>
            <person name="Shao J."/>
            <person name="Larry D.J."/>
            <person name="Kronmiller B."/>
            <person name="Shen D."/>
            <person name="Strem M.D."/>
            <person name="Melnick R.L."/>
            <person name="Guiltinan M.J."/>
            <person name="Tyler B.M."/>
            <person name="Meinhardt L.W."/>
            <person name="Bailey B.A."/>
        </authorList>
    </citation>
    <scope>NUCLEOTIDE SEQUENCE [LARGE SCALE GENOMIC DNA]</scope>
    <source>
        <strain evidence="3">zdho120</strain>
    </source>
</reference>
<proteinExistence type="predicted"/>
<dbReference type="GO" id="GO:0003964">
    <property type="term" value="F:RNA-directed DNA polymerase activity"/>
    <property type="evidence" value="ECO:0007669"/>
    <property type="project" value="UniProtKB-KW"/>
</dbReference>
<dbReference type="Proteomes" id="UP000198211">
    <property type="component" value="Unassembled WGS sequence"/>
</dbReference>
<keyword evidence="2" id="KW-0695">RNA-directed DNA polymerase</keyword>
<gene>
    <name evidence="2" type="ORF">PHMEG_00040359</name>
</gene>
<keyword evidence="2" id="KW-0808">Transferase</keyword>
<evidence type="ECO:0000313" key="2">
    <source>
        <dbReference type="EMBL" id="OWY91174.1"/>
    </source>
</evidence>
<feature type="region of interest" description="Disordered" evidence="1">
    <location>
        <begin position="165"/>
        <end position="199"/>
    </location>
</feature>
<evidence type="ECO:0000313" key="3">
    <source>
        <dbReference type="Proteomes" id="UP000198211"/>
    </source>
</evidence>
<accession>A0A225UDK1</accession>
<dbReference type="EMBL" id="NBNE01020889">
    <property type="protein sequence ID" value="OWY91174.1"/>
    <property type="molecule type" value="Genomic_DNA"/>
</dbReference>
<evidence type="ECO:0000256" key="1">
    <source>
        <dbReference type="SAM" id="MobiDB-lite"/>
    </source>
</evidence>
<dbReference type="AlphaFoldDB" id="A0A225UDK1"/>
<comment type="caution">
    <text evidence="2">The sequence shown here is derived from an EMBL/GenBank/DDBJ whole genome shotgun (WGS) entry which is preliminary data.</text>
</comment>
<feature type="compositionally biased region" description="Basic residues" evidence="1">
    <location>
        <begin position="166"/>
        <end position="193"/>
    </location>
</feature>
<sequence length="246" mass="28746">MATSRLVRWYINDIGRLWVKSTVLEPAGFPTADHTGVLLHIQSPHNACSVAKKPKAYPPPPYAIEATRSCVKQVLKKFMERLGCDQQSATEVATTWYTFKTKLPTKILRARTTERQRLKNTFRQKIKSLKKQRVRAQERARQFAGTPLGEEAHFALQRIDVAIAKSQRRRRRRANQRQQRRFRDHTWKPRKTTKSMFRGNSYKFNDNDLHYEQLKVIMSGITGQKQRLLQMRGPQFLPGIRQVSMT</sequence>